<evidence type="ECO:0008006" key="3">
    <source>
        <dbReference type="Google" id="ProtNLM"/>
    </source>
</evidence>
<name>A0A445DFW2_ARAHY</name>
<gene>
    <name evidence="1" type="ORF">Ahy_A04g019431</name>
</gene>
<dbReference type="PANTHER" id="PTHR33103:SF27">
    <property type="entry name" value="OS04G0594700 PROTEIN"/>
    <property type="match status" value="1"/>
</dbReference>
<keyword evidence="2" id="KW-1185">Reference proteome</keyword>
<dbReference type="PANTHER" id="PTHR33103">
    <property type="entry name" value="OS01G0153900 PROTEIN"/>
    <property type="match status" value="1"/>
</dbReference>
<dbReference type="Pfam" id="PF05056">
    <property type="entry name" value="DUF674"/>
    <property type="match status" value="1"/>
</dbReference>
<reference evidence="1 2" key="1">
    <citation type="submission" date="2019-01" db="EMBL/GenBank/DDBJ databases">
        <title>Sequencing of cultivated peanut Arachis hypogaea provides insights into genome evolution and oil improvement.</title>
        <authorList>
            <person name="Chen X."/>
        </authorList>
    </citation>
    <scope>NUCLEOTIDE SEQUENCE [LARGE SCALE GENOMIC DNA]</scope>
    <source>
        <strain evidence="2">cv. Fuhuasheng</strain>
        <tissue evidence="1">Leaves</tissue>
    </source>
</reference>
<organism evidence="1 2">
    <name type="scientific">Arachis hypogaea</name>
    <name type="common">Peanut</name>
    <dbReference type="NCBI Taxonomy" id="3818"/>
    <lineage>
        <taxon>Eukaryota</taxon>
        <taxon>Viridiplantae</taxon>
        <taxon>Streptophyta</taxon>
        <taxon>Embryophyta</taxon>
        <taxon>Tracheophyta</taxon>
        <taxon>Spermatophyta</taxon>
        <taxon>Magnoliopsida</taxon>
        <taxon>eudicotyledons</taxon>
        <taxon>Gunneridae</taxon>
        <taxon>Pentapetalae</taxon>
        <taxon>rosids</taxon>
        <taxon>fabids</taxon>
        <taxon>Fabales</taxon>
        <taxon>Fabaceae</taxon>
        <taxon>Papilionoideae</taxon>
        <taxon>50 kb inversion clade</taxon>
        <taxon>dalbergioids sensu lato</taxon>
        <taxon>Dalbergieae</taxon>
        <taxon>Pterocarpus clade</taxon>
        <taxon>Arachis</taxon>
    </lineage>
</organism>
<dbReference type="InterPro" id="IPR007750">
    <property type="entry name" value="DUF674"/>
</dbReference>
<sequence>MEVPLKLTVNKEKNKVVFGEAGKDFVDLLTLPLGTIARLVAKEEKDLQPVKVGSLSSLYSSVANLDESEYLTTETCKEMLLQPRNSMEPYIKKMKLNIDNTKPTTYYVCNNIRRCRHHQTKLLCAKTISPLFSADVFDGFVKSGVAFLISDELKVVPISMDAMCDMFKDSGTDDMRPVEQVTVNVTKKQVLELLKISLVSKTTLSYAFLEKKPSIWTFLSPIRLFDIASKGGSCSKKIEVKVVQRKSDSRILFVQGKKDFADMLYSFLTFPLGAVVKLLEGNSCMGSMDALYNSIVGLSEDYFVSKEVKDMLVSPLLAPQFKLSNQIIPLDESHAPTYYFDTALGCHYLSTCRGCEALELDMFDPTDNGGSEKGFAKGPTLYFATDDLIVTPMLSISVISLLNSTNTPICDLVEKMISIGINEALGIFKASLTTTSALTTGLNHLFSKIKEEK</sequence>
<dbReference type="AlphaFoldDB" id="A0A445DFW2"/>
<dbReference type="EMBL" id="SDMP01000004">
    <property type="protein sequence ID" value="RYR62087.1"/>
    <property type="molecule type" value="Genomic_DNA"/>
</dbReference>
<comment type="caution">
    <text evidence="1">The sequence shown here is derived from an EMBL/GenBank/DDBJ whole genome shotgun (WGS) entry which is preliminary data.</text>
</comment>
<accession>A0A445DFW2</accession>
<evidence type="ECO:0000313" key="2">
    <source>
        <dbReference type="Proteomes" id="UP000289738"/>
    </source>
</evidence>
<protein>
    <recommendedName>
        <fullName evidence="3">DUF674 family protein</fullName>
    </recommendedName>
</protein>
<proteinExistence type="predicted"/>
<dbReference type="Proteomes" id="UP000289738">
    <property type="component" value="Chromosome A04"/>
</dbReference>
<evidence type="ECO:0000313" key="1">
    <source>
        <dbReference type="EMBL" id="RYR62087.1"/>
    </source>
</evidence>